<sequence>MDKFQQSQKSKLFKTSTHDPYKLPRVEGSAICTQCDAVYQAGNWTWKHPENTIIPGAQAVTCPACRRIDDNMPAGTVTLSGSFLLKHRNEIIHLIENTEKKEKVDHALERIINLADSGDDLIVTTTGIHLANRLGHALEAAYKGNADYQYGDDEYGLSVKWRRDE</sequence>
<accession>A0A0K1QYU1</accession>
<dbReference type="Proteomes" id="UP000017175">
    <property type="component" value="Chromosome"/>
</dbReference>
<dbReference type="InterPro" id="IPR047706">
    <property type="entry name" value="BCAM0308-like"/>
</dbReference>
<evidence type="ECO:0000313" key="2">
    <source>
        <dbReference type="Proteomes" id="UP000017175"/>
    </source>
</evidence>
<dbReference type="eggNOG" id="COG1499">
    <property type="taxonomic scope" value="Bacteria"/>
</dbReference>
<reference evidence="1 2" key="1">
    <citation type="journal article" date="2012" name="J. Bacteriol.">
        <title>Draft genome sequence of the cyanide-utilizing bacterium Pseudomonas fluorescens strain NCIMB 11764.</title>
        <authorList>
            <person name="Vilo C.A."/>
            <person name="Benedik M.J."/>
            <person name="Kunz D.A."/>
            <person name="Dong Q."/>
        </authorList>
    </citation>
    <scope>NUCLEOTIDE SEQUENCE [LARGE SCALE GENOMIC DNA]</scope>
    <source>
        <strain evidence="1 2">NCIMB 11764</strain>
    </source>
</reference>
<evidence type="ECO:0000313" key="1">
    <source>
        <dbReference type="EMBL" id="AKV10903.1"/>
    </source>
</evidence>
<dbReference type="AlphaFoldDB" id="A0A0K1QYU1"/>
<gene>
    <name evidence="1" type="ORF">B723_19870</name>
</gene>
<name>A0A0K1QYU1_PSEFL</name>
<dbReference type="OrthoDB" id="9785278at2"/>
<organism evidence="1 2">
    <name type="scientific">Pseudomonas fluorescens NCIMB 11764</name>
    <dbReference type="NCBI Taxonomy" id="1221522"/>
    <lineage>
        <taxon>Bacteria</taxon>
        <taxon>Pseudomonadati</taxon>
        <taxon>Pseudomonadota</taxon>
        <taxon>Gammaproteobacteria</taxon>
        <taxon>Pseudomonadales</taxon>
        <taxon>Pseudomonadaceae</taxon>
        <taxon>Pseudomonas</taxon>
    </lineage>
</organism>
<dbReference type="NCBIfam" id="NF040826">
    <property type="entry name" value="lxa_BCAM0308"/>
    <property type="match status" value="1"/>
</dbReference>
<dbReference type="EMBL" id="CP010945">
    <property type="protein sequence ID" value="AKV10903.1"/>
    <property type="molecule type" value="Genomic_DNA"/>
</dbReference>
<proteinExistence type="predicted"/>
<dbReference type="RefSeq" id="WP_031318860.1">
    <property type="nucleotide sequence ID" value="NZ_CP010945.1"/>
</dbReference>
<protein>
    <submittedName>
        <fullName evidence="1">ATPase</fullName>
    </submittedName>
</protein>